<sequence length="159" mass="17381">MPGTSFPSAPSLLKQDVLCHPGYHARRSKHTHKPLPSLKRASAGGAPWCLTLVLRPQAKYRHDTGEWLSRAFKQCPTAVSRSDVPSPEHNGHPVIASSLDFPGRAHARSVGPIVENATRTKLGLRADVLTLRLESGSNTRWHSTVLARARTDKGMDLLV</sequence>
<evidence type="ECO:0000313" key="1">
    <source>
        <dbReference type="EMBL" id="KAJ2984766.1"/>
    </source>
</evidence>
<proteinExistence type="predicted"/>
<name>A0ACC1P1Y4_9APHY</name>
<organism evidence="1 2">
    <name type="scientific">Trametes sanguinea</name>
    <dbReference type="NCBI Taxonomy" id="158606"/>
    <lineage>
        <taxon>Eukaryota</taxon>
        <taxon>Fungi</taxon>
        <taxon>Dikarya</taxon>
        <taxon>Basidiomycota</taxon>
        <taxon>Agaricomycotina</taxon>
        <taxon>Agaricomycetes</taxon>
        <taxon>Polyporales</taxon>
        <taxon>Polyporaceae</taxon>
        <taxon>Trametes</taxon>
    </lineage>
</organism>
<reference evidence="1" key="1">
    <citation type="submission" date="2022-08" db="EMBL/GenBank/DDBJ databases">
        <title>Genome Sequence of Pycnoporus sanguineus.</title>
        <authorList>
            <person name="Buettner E."/>
        </authorList>
    </citation>
    <scope>NUCLEOTIDE SEQUENCE</scope>
    <source>
        <strain evidence="1">CG-C14</strain>
    </source>
</reference>
<comment type="caution">
    <text evidence="1">The sequence shown here is derived from an EMBL/GenBank/DDBJ whole genome shotgun (WGS) entry which is preliminary data.</text>
</comment>
<dbReference type="Proteomes" id="UP001144978">
    <property type="component" value="Unassembled WGS sequence"/>
</dbReference>
<protein>
    <submittedName>
        <fullName evidence="1">Uncharacterized protein</fullName>
    </submittedName>
</protein>
<keyword evidence="2" id="KW-1185">Reference proteome</keyword>
<evidence type="ECO:0000313" key="2">
    <source>
        <dbReference type="Proteomes" id="UP001144978"/>
    </source>
</evidence>
<gene>
    <name evidence="1" type="ORF">NUW54_g10386</name>
</gene>
<accession>A0ACC1P1Y4</accession>
<dbReference type="EMBL" id="JANSHE010003730">
    <property type="protein sequence ID" value="KAJ2984766.1"/>
    <property type="molecule type" value="Genomic_DNA"/>
</dbReference>